<dbReference type="SUPFAM" id="SSF52540">
    <property type="entry name" value="P-loop containing nucleoside triphosphate hydrolases"/>
    <property type="match status" value="1"/>
</dbReference>
<keyword evidence="2" id="KW-0067">ATP-binding</keyword>
<gene>
    <name evidence="6" type="ORF">ACFQ5N_13045</name>
</gene>
<proteinExistence type="predicted"/>
<evidence type="ECO:0000256" key="2">
    <source>
        <dbReference type="ARBA" id="ARBA00022840"/>
    </source>
</evidence>
<accession>A0ABW3WT59</accession>
<dbReference type="Proteomes" id="UP001597241">
    <property type="component" value="Unassembled WGS sequence"/>
</dbReference>
<sequence>MNWILGFLFILTIIFLYSNYARKKKKAALKKWLTERWGTSRQKEYFNFYVIERYFKNNDHKKEAFHIISDKCKNDLDIESIFKFIDRTSSKIGQQYLYFRLRTIGNLESLLQFSALTVIFQKNKTLSIHCQQLLSKLNYNDSYYLEELFNGKQIERPTNIWFVKLLSFGSLISIILTFFYPIFSLLIVAILAVNLFFHYKNKSNISYYLDGVKQLSKSLNVGKKLADIPEIKTHFKNFEFIKKVSSIQLKTEFIAFEKNVDNEFAFLFWFVAELFKILFNIEFLIFFSFIDSISEEKEGIEQLFLFIGEIDAAISTASLKESTPNSCTPNFTAENKLTATELHHPLIEDCITNNIDLNAKSMLLTGSNMSGKTTFIRTVAINSILAQTLHICFGKSYTAPFYKIYSSIRITDDLLDETSYYLEEVLTVKELVEAAKNEQPSLFVLDEIFKGTNTVERISGGKAILAYLNKPNHTVLVSTHDIELTDLLQKENYELFHFSEQIVDETLTFDHKLKAGKLQTRNAIKILELYKYPSEIIEDARNTKLNNFN</sequence>
<feature type="transmembrane region" description="Helical" evidence="4">
    <location>
        <begin position="6"/>
        <end position="22"/>
    </location>
</feature>
<dbReference type="SMART" id="SM00534">
    <property type="entry name" value="MUTSac"/>
    <property type="match status" value="1"/>
</dbReference>
<dbReference type="Pfam" id="PF00488">
    <property type="entry name" value="MutS_V"/>
    <property type="match status" value="1"/>
</dbReference>
<evidence type="ECO:0000256" key="3">
    <source>
        <dbReference type="ARBA" id="ARBA00023125"/>
    </source>
</evidence>
<dbReference type="InterPro" id="IPR045076">
    <property type="entry name" value="MutS"/>
</dbReference>
<keyword evidence="4" id="KW-1133">Transmembrane helix</keyword>
<evidence type="ECO:0000256" key="1">
    <source>
        <dbReference type="ARBA" id="ARBA00022741"/>
    </source>
</evidence>
<keyword evidence="7" id="KW-1185">Reference proteome</keyword>
<dbReference type="PANTHER" id="PTHR11361">
    <property type="entry name" value="DNA MISMATCH REPAIR PROTEIN MUTS FAMILY MEMBER"/>
    <property type="match status" value="1"/>
</dbReference>
<keyword evidence="4" id="KW-0472">Membrane</keyword>
<comment type="caution">
    <text evidence="6">The sequence shown here is derived from an EMBL/GenBank/DDBJ whole genome shotgun (WGS) entry which is preliminary data.</text>
</comment>
<evidence type="ECO:0000259" key="5">
    <source>
        <dbReference type="SMART" id="SM00534"/>
    </source>
</evidence>
<keyword evidence="1" id="KW-0547">Nucleotide-binding</keyword>
<evidence type="ECO:0000313" key="7">
    <source>
        <dbReference type="Proteomes" id="UP001597241"/>
    </source>
</evidence>
<organism evidence="6 7">
    <name type="scientific">Lutibacter holmesii</name>
    <dbReference type="NCBI Taxonomy" id="1137985"/>
    <lineage>
        <taxon>Bacteria</taxon>
        <taxon>Pseudomonadati</taxon>
        <taxon>Bacteroidota</taxon>
        <taxon>Flavobacteriia</taxon>
        <taxon>Flavobacteriales</taxon>
        <taxon>Flavobacteriaceae</taxon>
        <taxon>Lutibacter</taxon>
    </lineage>
</organism>
<name>A0ABW3WT59_9FLAO</name>
<dbReference type="PANTHER" id="PTHR11361:SF152">
    <property type="entry name" value="DNA MISMATCH REPAIR PROTEIN"/>
    <property type="match status" value="1"/>
</dbReference>
<feature type="domain" description="DNA mismatch repair proteins mutS family" evidence="5">
    <location>
        <begin position="359"/>
        <end position="545"/>
    </location>
</feature>
<evidence type="ECO:0000313" key="6">
    <source>
        <dbReference type="EMBL" id="MFD1294763.1"/>
    </source>
</evidence>
<feature type="transmembrane region" description="Helical" evidence="4">
    <location>
        <begin position="165"/>
        <end position="197"/>
    </location>
</feature>
<keyword evidence="3" id="KW-0238">DNA-binding</keyword>
<protein>
    <submittedName>
        <fullName evidence="6">DNA mismatch repair protein MutS</fullName>
    </submittedName>
</protein>
<keyword evidence="4" id="KW-0812">Transmembrane</keyword>
<dbReference type="Gene3D" id="3.40.50.300">
    <property type="entry name" value="P-loop containing nucleotide triphosphate hydrolases"/>
    <property type="match status" value="1"/>
</dbReference>
<dbReference type="InterPro" id="IPR027417">
    <property type="entry name" value="P-loop_NTPase"/>
</dbReference>
<dbReference type="EMBL" id="JBHTMV010000009">
    <property type="protein sequence ID" value="MFD1294763.1"/>
    <property type="molecule type" value="Genomic_DNA"/>
</dbReference>
<dbReference type="RefSeq" id="WP_386810100.1">
    <property type="nucleotide sequence ID" value="NZ_JBHTMV010000009.1"/>
</dbReference>
<dbReference type="InterPro" id="IPR000432">
    <property type="entry name" value="DNA_mismatch_repair_MutS_C"/>
</dbReference>
<feature type="transmembrane region" description="Helical" evidence="4">
    <location>
        <begin position="266"/>
        <end position="290"/>
    </location>
</feature>
<evidence type="ECO:0000256" key="4">
    <source>
        <dbReference type="SAM" id="Phobius"/>
    </source>
</evidence>
<reference evidence="7" key="1">
    <citation type="journal article" date="2019" name="Int. J. Syst. Evol. Microbiol.">
        <title>The Global Catalogue of Microorganisms (GCM) 10K type strain sequencing project: providing services to taxonomists for standard genome sequencing and annotation.</title>
        <authorList>
            <consortium name="The Broad Institute Genomics Platform"/>
            <consortium name="The Broad Institute Genome Sequencing Center for Infectious Disease"/>
            <person name="Wu L."/>
            <person name="Ma J."/>
        </authorList>
    </citation>
    <scope>NUCLEOTIDE SEQUENCE [LARGE SCALE GENOMIC DNA]</scope>
    <source>
        <strain evidence="7">CCUG 62221</strain>
    </source>
</reference>